<dbReference type="EMBL" id="AAXG02000013">
    <property type="protein sequence ID" value="EDM99952.1"/>
    <property type="molecule type" value="Genomic_DNA"/>
</dbReference>
<gene>
    <name evidence="1" type="ORF">BACCAP_02224</name>
</gene>
<dbReference type="AlphaFoldDB" id="A6NVI4"/>
<keyword evidence="2" id="KW-1185">Reference proteome</keyword>
<reference evidence="1 2" key="1">
    <citation type="submission" date="2007-04" db="EMBL/GenBank/DDBJ databases">
        <authorList>
            <person name="Fulton L."/>
            <person name="Clifton S."/>
            <person name="Fulton B."/>
            <person name="Xu J."/>
            <person name="Minx P."/>
            <person name="Pepin K.H."/>
            <person name="Johnson M."/>
            <person name="Thiruvilangam P."/>
            <person name="Bhonagiri V."/>
            <person name="Nash W.E."/>
            <person name="Mardis E.R."/>
            <person name="Wilson R.K."/>
        </authorList>
    </citation>
    <scope>NUCLEOTIDE SEQUENCE [LARGE SCALE GENOMIC DNA]</scope>
    <source>
        <strain evidence="1 2">ATCC 29799</strain>
    </source>
</reference>
<evidence type="ECO:0000313" key="2">
    <source>
        <dbReference type="Proteomes" id="UP000003639"/>
    </source>
</evidence>
<sequence>MRLAEPIGKKGRIFFPLLTQNNLLASDFSIHTLLQTFLIQKNLATIIA</sequence>
<accession>A6NVI4</accession>
<proteinExistence type="predicted"/>
<protein>
    <submittedName>
        <fullName evidence="1">Uncharacterized protein</fullName>
    </submittedName>
</protein>
<dbReference type="Proteomes" id="UP000003639">
    <property type="component" value="Unassembled WGS sequence"/>
</dbReference>
<organism evidence="1 2">
    <name type="scientific">Pseudoflavonifractor capillosus ATCC 29799</name>
    <dbReference type="NCBI Taxonomy" id="411467"/>
    <lineage>
        <taxon>Bacteria</taxon>
        <taxon>Bacillati</taxon>
        <taxon>Bacillota</taxon>
        <taxon>Clostridia</taxon>
        <taxon>Eubacteriales</taxon>
        <taxon>Oscillospiraceae</taxon>
        <taxon>Pseudoflavonifractor</taxon>
    </lineage>
</organism>
<name>A6NVI4_9FIRM</name>
<evidence type="ECO:0000313" key="1">
    <source>
        <dbReference type="EMBL" id="EDM99952.1"/>
    </source>
</evidence>
<reference evidence="1 2" key="2">
    <citation type="submission" date="2007-06" db="EMBL/GenBank/DDBJ databases">
        <title>Draft genome sequence of Pseudoflavonifractor capillosus ATCC 29799.</title>
        <authorList>
            <person name="Sudarsanam P."/>
            <person name="Ley R."/>
            <person name="Guruge J."/>
            <person name="Turnbaugh P.J."/>
            <person name="Mahowald M."/>
            <person name="Liep D."/>
            <person name="Gordon J."/>
        </authorList>
    </citation>
    <scope>NUCLEOTIDE SEQUENCE [LARGE SCALE GENOMIC DNA]</scope>
    <source>
        <strain evidence="1 2">ATCC 29799</strain>
    </source>
</reference>
<comment type="caution">
    <text evidence="1">The sequence shown here is derived from an EMBL/GenBank/DDBJ whole genome shotgun (WGS) entry which is preliminary data.</text>
</comment>